<evidence type="ECO:0000313" key="4">
    <source>
        <dbReference type="EMBL" id="CRG90879.1"/>
    </source>
</evidence>
<evidence type="ECO:0000256" key="1">
    <source>
        <dbReference type="ARBA" id="ARBA00022857"/>
    </source>
</evidence>
<keyword evidence="1" id="KW-0521">NADP</keyword>
<keyword evidence="2" id="KW-0560">Oxidoreductase</keyword>
<dbReference type="OrthoDB" id="419598at2759"/>
<reference evidence="4 5" key="1">
    <citation type="submission" date="2015-04" db="EMBL/GenBank/DDBJ databases">
        <authorList>
            <person name="Syromyatnikov M.Y."/>
            <person name="Popov V.N."/>
        </authorList>
    </citation>
    <scope>NUCLEOTIDE SEQUENCE [LARGE SCALE GENOMIC DNA]</scope>
    <source>
        <strain evidence="4">WF-38-12</strain>
    </source>
</reference>
<dbReference type="Pfam" id="PF05368">
    <property type="entry name" value="NmrA"/>
    <property type="match status" value="1"/>
</dbReference>
<dbReference type="GO" id="GO:0016491">
    <property type="term" value="F:oxidoreductase activity"/>
    <property type="evidence" value="ECO:0007669"/>
    <property type="project" value="UniProtKB-KW"/>
</dbReference>
<proteinExistence type="predicted"/>
<dbReference type="AlphaFoldDB" id="A0A0U1M5K2"/>
<dbReference type="InterPro" id="IPR036291">
    <property type="entry name" value="NAD(P)-bd_dom_sf"/>
</dbReference>
<dbReference type="STRING" id="28573.A0A0U1M5K2"/>
<accession>A0A0U1M5K2</accession>
<name>A0A0U1M5K2_TALIS</name>
<gene>
    <name evidence="4" type="ORF">PISL3812_07925</name>
</gene>
<keyword evidence="5" id="KW-1185">Reference proteome</keyword>
<dbReference type="PANTHER" id="PTHR47706:SF7">
    <property type="entry name" value="CIPA-LIKE, PUTATIVE (AFU_ORTHOLOGUE AFUA_1G01630)-RELATED"/>
    <property type="match status" value="1"/>
</dbReference>
<protein>
    <recommendedName>
        <fullName evidence="3">NmrA-like domain-containing protein</fullName>
    </recommendedName>
</protein>
<organism evidence="4 5">
    <name type="scientific">Talaromyces islandicus</name>
    <name type="common">Penicillium islandicum</name>
    <dbReference type="NCBI Taxonomy" id="28573"/>
    <lineage>
        <taxon>Eukaryota</taxon>
        <taxon>Fungi</taxon>
        <taxon>Dikarya</taxon>
        <taxon>Ascomycota</taxon>
        <taxon>Pezizomycotina</taxon>
        <taxon>Eurotiomycetes</taxon>
        <taxon>Eurotiomycetidae</taxon>
        <taxon>Eurotiales</taxon>
        <taxon>Trichocomaceae</taxon>
        <taxon>Talaromyces</taxon>
        <taxon>Talaromyces sect. Islandici</taxon>
    </lineage>
</organism>
<dbReference type="Gene3D" id="3.40.50.720">
    <property type="entry name" value="NAD(P)-binding Rossmann-like Domain"/>
    <property type="match status" value="1"/>
</dbReference>
<sequence>MATVYAKDQPAGFKNKIEKVAIVGAGGQVGKFITEALLQKGHFKITAITRKESKSVVPEGVEIKKVDYNEPSTLVEALKGQDALIVTLAVTVTDEAEKLNKAAAEAGVPWILPNEFGSGSSNDAVNQDTLIGLQKVTIRKQIEQLGTSSWIGLSCGFWYEYSLSCGEWSYGFDIKNRTVTFFDDGTQQLETSTWPQVGRATANLLSLKVLPDNESDKGPYLSQYKNEPVYFSSFKVNQQEMFESLLRVTGTKKDDWKITNEPAKERFERGKSMLQSGDRRGFGLLLYSRFFFPDAPGINPRSNNTDLGLSEENLDEWTAVAVKMAEENYFENVVVPRTTGRS</sequence>
<dbReference type="CDD" id="cd05259">
    <property type="entry name" value="PCBER_SDR_a"/>
    <property type="match status" value="1"/>
</dbReference>
<dbReference type="OMA" id="TLAAHHW"/>
<evidence type="ECO:0000256" key="2">
    <source>
        <dbReference type="ARBA" id="ARBA00023002"/>
    </source>
</evidence>
<feature type="domain" description="NmrA-like" evidence="3">
    <location>
        <begin position="18"/>
        <end position="151"/>
    </location>
</feature>
<evidence type="ECO:0000313" key="5">
    <source>
        <dbReference type="Proteomes" id="UP000054383"/>
    </source>
</evidence>
<dbReference type="InterPro" id="IPR045312">
    <property type="entry name" value="PCBER-like"/>
</dbReference>
<dbReference type="EMBL" id="CVMT01000008">
    <property type="protein sequence ID" value="CRG90879.1"/>
    <property type="molecule type" value="Genomic_DNA"/>
</dbReference>
<evidence type="ECO:0000259" key="3">
    <source>
        <dbReference type="Pfam" id="PF05368"/>
    </source>
</evidence>
<dbReference type="Proteomes" id="UP000054383">
    <property type="component" value="Unassembled WGS sequence"/>
</dbReference>
<dbReference type="PANTHER" id="PTHR47706">
    <property type="entry name" value="NMRA-LIKE FAMILY PROTEIN"/>
    <property type="match status" value="1"/>
</dbReference>
<dbReference type="SUPFAM" id="SSF51735">
    <property type="entry name" value="NAD(P)-binding Rossmann-fold domains"/>
    <property type="match status" value="1"/>
</dbReference>
<dbReference type="InterPro" id="IPR008030">
    <property type="entry name" value="NmrA-like"/>
</dbReference>
<dbReference type="InterPro" id="IPR051609">
    <property type="entry name" value="NmrA/Isoflavone_reductase-like"/>
</dbReference>